<feature type="compositionally biased region" description="Acidic residues" evidence="1">
    <location>
        <begin position="143"/>
        <end position="157"/>
    </location>
</feature>
<dbReference type="EMBL" id="VNKQ01000007">
    <property type="protein sequence ID" value="KAG0649648.1"/>
    <property type="molecule type" value="Genomic_DNA"/>
</dbReference>
<sequence>MSRNMRHKSQVTPTRKTNKTVRRNSTLADTTSDDDYAGVDAISDSEDGDEPDVEEAEEQAIIESEDDDVQTPRPSIDEDQSSWDGFETQEEILGENTQFFEDHIARGHAPDHDTEATVFNHGLSEEDVNVARRVHFEIPGYEAADESSDTDDEEELWPDLFVPQSSLDASFRKALESNEDEVFGGSSDGEGSYWDFHGDEPSHGIQADRPKDDDEEESSSDNSAGSSGYETDDGETTEEDLPDAAQYVGPGRSVLRRPSTDSGSEEEITIARRTSFRNQNGPFLGTWIRDRTKPFVLMDNKAKKLIMFKAEINPRRWSMDASNSLQNLGNFNIQQDNYNEDPVEQLSPMISNSGNLMMSAMNGTFNGNGNQAFGPPEAFFPFTNIDPNGNILQDSLESYDEEDDIDDEDLWVIEDLLDFGSTASVAGDNEEDDSAQPSSTPARPTTAASEDQMNSLLAHPHLVGAFRNNQDRHQLLSRNKASRASLAFSGPHNQGPIRGIKDNRLAAANTPITPVRRQKPAKVTYPSSPASPLVQQSNKRKASNGLDMSHKRTRSLI</sequence>
<reference evidence="2" key="1">
    <citation type="submission" date="2019-07" db="EMBL/GenBank/DDBJ databases">
        <title>Hyphodiscus hymeniophilus genome sequencing and assembly.</title>
        <authorList>
            <person name="Kramer G."/>
            <person name="Nodwell J."/>
        </authorList>
    </citation>
    <scope>NUCLEOTIDE SEQUENCE</scope>
    <source>
        <strain evidence="2">ATCC 34498</strain>
    </source>
</reference>
<evidence type="ECO:0000313" key="2">
    <source>
        <dbReference type="EMBL" id="KAG0649648.1"/>
    </source>
</evidence>
<evidence type="ECO:0000256" key="1">
    <source>
        <dbReference type="SAM" id="MobiDB-lite"/>
    </source>
</evidence>
<evidence type="ECO:0000313" key="3">
    <source>
        <dbReference type="Proteomes" id="UP000785200"/>
    </source>
</evidence>
<dbReference type="AlphaFoldDB" id="A0A9P7AXH9"/>
<feature type="region of interest" description="Disordered" evidence="1">
    <location>
        <begin position="1"/>
        <end position="87"/>
    </location>
</feature>
<feature type="compositionally biased region" description="Low complexity" evidence="1">
    <location>
        <begin position="220"/>
        <end position="229"/>
    </location>
</feature>
<feature type="region of interest" description="Disordered" evidence="1">
    <location>
        <begin position="177"/>
        <end position="267"/>
    </location>
</feature>
<comment type="caution">
    <text evidence="2">The sequence shown here is derived from an EMBL/GenBank/DDBJ whole genome shotgun (WGS) entry which is preliminary data.</text>
</comment>
<feature type="compositionally biased region" description="Polar residues" evidence="1">
    <location>
        <begin position="435"/>
        <end position="450"/>
    </location>
</feature>
<organism evidence="2 3">
    <name type="scientific">Hyphodiscus hymeniophilus</name>
    <dbReference type="NCBI Taxonomy" id="353542"/>
    <lineage>
        <taxon>Eukaryota</taxon>
        <taxon>Fungi</taxon>
        <taxon>Dikarya</taxon>
        <taxon>Ascomycota</taxon>
        <taxon>Pezizomycotina</taxon>
        <taxon>Leotiomycetes</taxon>
        <taxon>Helotiales</taxon>
        <taxon>Hyphodiscaceae</taxon>
        <taxon>Hyphodiscus</taxon>
    </lineage>
</organism>
<accession>A0A9P7AXH9</accession>
<name>A0A9P7AXH9_9HELO</name>
<feature type="compositionally biased region" description="Basic and acidic residues" evidence="1">
    <location>
        <begin position="196"/>
        <end position="212"/>
    </location>
</feature>
<feature type="compositionally biased region" description="Acidic residues" evidence="1">
    <location>
        <begin position="230"/>
        <end position="242"/>
    </location>
</feature>
<keyword evidence="3" id="KW-1185">Reference proteome</keyword>
<feature type="region of interest" description="Disordered" evidence="1">
    <location>
        <begin position="423"/>
        <end position="450"/>
    </location>
</feature>
<dbReference type="OrthoDB" id="5399183at2759"/>
<protein>
    <submittedName>
        <fullName evidence="2">Uncharacterized protein</fullName>
    </submittedName>
</protein>
<gene>
    <name evidence="2" type="ORF">D0Z07_4062</name>
</gene>
<dbReference type="Proteomes" id="UP000785200">
    <property type="component" value="Unassembled WGS sequence"/>
</dbReference>
<feature type="compositionally biased region" description="Acidic residues" evidence="1">
    <location>
        <begin position="77"/>
        <end position="87"/>
    </location>
</feature>
<feature type="compositionally biased region" description="Acidic residues" evidence="1">
    <location>
        <begin position="31"/>
        <end position="69"/>
    </location>
</feature>
<feature type="region of interest" description="Disordered" evidence="1">
    <location>
        <begin position="513"/>
        <end position="557"/>
    </location>
</feature>
<feature type="compositionally biased region" description="Polar residues" evidence="1">
    <location>
        <begin position="525"/>
        <end position="537"/>
    </location>
</feature>
<proteinExistence type="predicted"/>
<feature type="region of interest" description="Disordered" evidence="1">
    <location>
        <begin position="140"/>
        <end position="161"/>
    </location>
</feature>